<name>A0AAD5MDP6_PARTN</name>
<sequence>MKEDLKERRAAVMAEAAEGHLKSSLSVFLQMLLRLVLSTTSVFTVSHVDLNTLKIRKFRSNLTSSLELYQQDE</sequence>
<dbReference type="AlphaFoldDB" id="A0AAD5MDP6"/>
<dbReference type="Proteomes" id="UP001196413">
    <property type="component" value="Unassembled WGS sequence"/>
</dbReference>
<proteinExistence type="predicted"/>
<protein>
    <submittedName>
        <fullName evidence="1">Uncharacterized protein</fullName>
    </submittedName>
</protein>
<organism evidence="1 2">
    <name type="scientific">Parelaphostrongylus tenuis</name>
    <name type="common">Meningeal worm</name>
    <dbReference type="NCBI Taxonomy" id="148309"/>
    <lineage>
        <taxon>Eukaryota</taxon>
        <taxon>Metazoa</taxon>
        <taxon>Ecdysozoa</taxon>
        <taxon>Nematoda</taxon>
        <taxon>Chromadorea</taxon>
        <taxon>Rhabditida</taxon>
        <taxon>Rhabditina</taxon>
        <taxon>Rhabditomorpha</taxon>
        <taxon>Strongyloidea</taxon>
        <taxon>Metastrongylidae</taxon>
        <taxon>Parelaphostrongylus</taxon>
    </lineage>
</organism>
<comment type="caution">
    <text evidence="1">The sequence shown here is derived from an EMBL/GenBank/DDBJ whole genome shotgun (WGS) entry which is preliminary data.</text>
</comment>
<reference evidence="1" key="1">
    <citation type="submission" date="2021-06" db="EMBL/GenBank/DDBJ databases">
        <title>Parelaphostrongylus tenuis whole genome reference sequence.</title>
        <authorList>
            <person name="Garwood T.J."/>
            <person name="Larsen P.A."/>
            <person name="Fountain-Jones N.M."/>
            <person name="Garbe J.R."/>
            <person name="Macchietto M.G."/>
            <person name="Kania S.A."/>
            <person name="Gerhold R.W."/>
            <person name="Richards J.E."/>
            <person name="Wolf T.M."/>
        </authorList>
    </citation>
    <scope>NUCLEOTIDE SEQUENCE</scope>
    <source>
        <strain evidence="1">MNPRO001-30</strain>
        <tissue evidence="1">Meninges</tissue>
    </source>
</reference>
<evidence type="ECO:0000313" key="2">
    <source>
        <dbReference type="Proteomes" id="UP001196413"/>
    </source>
</evidence>
<gene>
    <name evidence="1" type="ORF">KIN20_002051</name>
</gene>
<dbReference type="EMBL" id="JAHQIW010000267">
    <property type="protein sequence ID" value="KAJ1347091.1"/>
    <property type="molecule type" value="Genomic_DNA"/>
</dbReference>
<accession>A0AAD5MDP6</accession>
<keyword evidence="2" id="KW-1185">Reference proteome</keyword>
<evidence type="ECO:0000313" key="1">
    <source>
        <dbReference type="EMBL" id="KAJ1347091.1"/>
    </source>
</evidence>